<protein>
    <submittedName>
        <fullName evidence="2">DUF5300 family protein</fullName>
    </submittedName>
</protein>
<dbReference type="InterPro" id="IPR033779">
    <property type="entry name" value="DUF5300"/>
</dbReference>
<organism evidence="2 3">
    <name type="scientific">Blautia intestinihominis</name>
    <dbReference type="NCBI Taxonomy" id="3133152"/>
    <lineage>
        <taxon>Bacteria</taxon>
        <taxon>Bacillati</taxon>
        <taxon>Bacillota</taxon>
        <taxon>Clostridia</taxon>
        <taxon>Lachnospirales</taxon>
        <taxon>Lachnospiraceae</taxon>
        <taxon>Blautia</taxon>
    </lineage>
</organism>
<dbReference type="Pfam" id="PF17224">
    <property type="entry name" value="DUF5300"/>
    <property type="match status" value="1"/>
</dbReference>
<evidence type="ECO:0000313" key="2">
    <source>
        <dbReference type="EMBL" id="MEQ2359169.1"/>
    </source>
</evidence>
<dbReference type="Proteomes" id="UP001446032">
    <property type="component" value="Unassembled WGS sequence"/>
</dbReference>
<gene>
    <name evidence="2" type="ORF">WMO75_12700</name>
</gene>
<dbReference type="EMBL" id="JBBMEI010000041">
    <property type="protein sequence ID" value="MEQ2359169.1"/>
    <property type="molecule type" value="Genomic_DNA"/>
</dbReference>
<evidence type="ECO:0000259" key="1">
    <source>
        <dbReference type="Pfam" id="PF17224"/>
    </source>
</evidence>
<accession>A0ABV1ALV9</accession>
<name>A0ABV1ALV9_9FIRM</name>
<feature type="domain" description="DUF5300" evidence="1">
    <location>
        <begin position="36"/>
        <end position="124"/>
    </location>
</feature>
<dbReference type="Gene3D" id="2.60.40.2890">
    <property type="entry name" value="Domain of unknown function DUF5300"/>
    <property type="match status" value="1"/>
</dbReference>
<comment type="caution">
    <text evidence="2">The sequence shown here is derived from an EMBL/GenBank/DDBJ whole genome shotgun (WGS) entry which is preliminary data.</text>
</comment>
<proteinExistence type="predicted"/>
<sequence length="135" mass="15085">MKKISKILVLVLVAAFIVFGALNMQDQEVVKAYNTEASYITIKNSTAFKLENVHVIYNGDKELEVGDIRTSSSETAEILPDDRQITEVKISGEIFNGRKFSGTFSGLVNNDTLLTVDMDEDFSLFVTSNIDNFDY</sequence>
<reference evidence="2 3" key="1">
    <citation type="submission" date="2024-03" db="EMBL/GenBank/DDBJ databases">
        <title>Human intestinal bacterial collection.</title>
        <authorList>
            <person name="Pauvert C."/>
            <person name="Hitch T.C.A."/>
            <person name="Clavel T."/>
        </authorList>
    </citation>
    <scope>NUCLEOTIDE SEQUENCE [LARGE SCALE GENOMIC DNA]</scope>
    <source>
        <strain evidence="2 3">CLA-AA-H95</strain>
    </source>
</reference>
<keyword evidence="3" id="KW-1185">Reference proteome</keyword>
<dbReference type="RefSeq" id="WP_349078141.1">
    <property type="nucleotide sequence ID" value="NZ_JBBMEI010000041.1"/>
</dbReference>
<evidence type="ECO:0000313" key="3">
    <source>
        <dbReference type="Proteomes" id="UP001446032"/>
    </source>
</evidence>